<keyword evidence="1" id="KW-1133">Transmembrane helix</keyword>
<dbReference type="Proteomes" id="UP000051530">
    <property type="component" value="Unassembled WGS sequence"/>
</dbReference>
<dbReference type="EMBL" id="LGUB01000982">
    <property type="protein sequence ID" value="KRH92368.1"/>
    <property type="molecule type" value="Genomic_DNA"/>
</dbReference>
<dbReference type="AlphaFoldDB" id="A0A0R0M0W6"/>
<dbReference type="VEuPathDB" id="MicrosporidiaDB:M153_69070003"/>
<feature type="non-terminal residue" evidence="2">
    <location>
        <position position="1"/>
    </location>
</feature>
<organism evidence="2 3">
    <name type="scientific">Pseudoloma neurophilia</name>
    <dbReference type="NCBI Taxonomy" id="146866"/>
    <lineage>
        <taxon>Eukaryota</taxon>
        <taxon>Fungi</taxon>
        <taxon>Fungi incertae sedis</taxon>
        <taxon>Microsporidia</taxon>
        <taxon>Pseudoloma</taxon>
    </lineage>
</organism>
<evidence type="ECO:0000313" key="3">
    <source>
        <dbReference type="Proteomes" id="UP000051530"/>
    </source>
</evidence>
<comment type="caution">
    <text evidence="2">The sequence shown here is derived from an EMBL/GenBank/DDBJ whole genome shotgun (WGS) entry which is preliminary data.</text>
</comment>
<keyword evidence="3" id="KW-1185">Reference proteome</keyword>
<feature type="transmembrane region" description="Helical" evidence="1">
    <location>
        <begin position="53"/>
        <end position="73"/>
    </location>
</feature>
<proteinExistence type="predicted"/>
<keyword evidence="1" id="KW-0472">Membrane</keyword>
<accession>A0A0R0M0W6</accession>
<feature type="transmembrane region" description="Helical" evidence="1">
    <location>
        <begin position="21"/>
        <end position="41"/>
    </location>
</feature>
<name>A0A0R0M0W6_9MICR</name>
<sequence>AKSGMNPQNHPIDLRNLLRSLMFLEFLYFEFLSFNPLKPFFLSINDHFKNNHFLFHILLFLHLLKNYFHLFFVSQIQLFYVYFHPYQILLYHPC</sequence>
<evidence type="ECO:0000256" key="1">
    <source>
        <dbReference type="SAM" id="Phobius"/>
    </source>
</evidence>
<reference evidence="2 3" key="1">
    <citation type="submission" date="2015-07" db="EMBL/GenBank/DDBJ databases">
        <title>The genome of Pseudoloma neurophilia, a relevant intracellular parasite of the zebrafish.</title>
        <authorList>
            <person name="Ndikumana S."/>
            <person name="Pelin A."/>
            <person name="Sanders J."/>
            <person name="Corradi N."/>
        </authorList>
    </citation>
    <scope>NUCLEOTIDE SEQUENCE [LARGE SCALE GENOMIC DNA]</scope>
    <source>
        <strain evidence="2 3">MK1</strain>
    </source>
</reference>
<evidence type="ECO:0000313" key="2">
    <source>
        <dbReference type="EMBL" id="KRH92368.1"/>
    </source>
</evidence>
<keyword evidence="1" id="KW-0812">Transmembrane</keyword>
<protein>
    <submittedName>
        <fullName evidence="2">Uncharacterized protein</fullName>
    </submittedName>
</protein>
<gene>
    <name evidence="2" type="ORF">M153_69070003</name>
</gene>